<keyword evidence="2 16" id="KW-0244">Early protein</keyword>
<feature type="zinc finger region" evidence="16">
    <location>
        <begin position="60"/>
        <end position="96"/>
    </location>
</feature>
<dbReference type="GO" id="GO:0052150">
    <property type="term" value="P:symbiont-mediated perturbation of host apoptosis"/>
    <property type="evidence" value="ECO:0007669"/>
    <property type="project" value="UniProtKB-KW"/>
</dbReference>
<dbReference type="GO" id="GO:0030430">
    <property type="term" value="C:host cell cytoplasm"/>
    <property type="evidence" value="ECO:0007669"/>
    <property type="project" value="UniProtKB-SubCell"/>
</dbReference>
<keyword evidence="13 16" id="KW-1035">Host cytoplasm</keyword>
<evidence type="ECO:0000256" key="12">
    <source>
        <dbReference type="ARBA" id="ARBA00023163"/>
    </source>
</evidence>
<keyword evidence="8 16" id="KW-0862">Zinc</keyword>
<comment type="subcellular location">
    <subcellularLocation>
        <location evidence="16 17">Host cytoplasm</location>
    </subcellularLocation>
    <subcellularLocation>
        <location evidence="16 17">Host nucleus</location>
    </subcellularLocation>
</comment>
<comment type="similarity">
    <text evidence="1 16 17">Belongs to the papillomaviridae E6 protein family.</text>
</comment>
<keyword evidence="5 16" id="KW-1090">Inhibition of host innate immune response by virus</keyword>
<keyword evidence="7 16" id="KW-0863">Zinc-finger</keyword>
<dbReference type="Gene3D" id="3.30.240.40">
    <property type="entry name" value="E6 early regulatory protein"/>
    <property type="match status" value="2"/>
</dbReference>
<dbReference type="SUPFAM" id="SSF161229">
    <property type="entry name" value="E6 C-terminal domain-like"/>
    <property type="match status" value="2"/>
</dbReference>
<protein>
    <recommendedName>
        <fullName evidence="16 17">Protein E6</fullName>
    </recommendedName>
</protein>
<accession>A0A2D2ALX1</accession>
<keyword evidence="9 16" id="KW-0805">Transcription regulation</keyword>
<dbReference type="GO" id="GO:0042025">
    <property type="term" value="C:host cell nucleus"/>
    <property type="evidence" value="ECO:0007669"/>
    <property type="project" value="UniProtKB-SubCell"/>
</dbReference>
<keyword evidence="15 16" id="KW-1119">Modulation of host cell apoptosis by virus</keyword>
<dbReference type="Proteomes" id="UP000290902">
    <property type="component" value="Segment"/>
</dbReference>
<evidence type="ECO:0000256" key="7">
    <source>
        <dbReference type="ARBA" id="ARBA00022771"/>
    </source>
</evidence>
<evidence type="ECO:0000256" key="15">
    <source>
        <dbReference type="ARBA" id="ARBA00023323"/>
    </source>
</evidence>
<evidence type="ECO:0000256" key="10">
    <source>
        <dbReference type="ARBA" id="ARBA00023125"/>
    </source>
</evidence>
<dbReference type="GO" id="GO:0006351">
    <property type="term" value="P:DNA-templated transcription"/>
    <property type="evidence" value="ECO:0007669"/>
    <property type="project" value="UniProtKB-UniRule"/>
</dbReference>
<evidence type="ECO:0000256" key="8">
    <source>
        <dbReference type="ARBA" id="ARBA00022833"/>
    </source>
</evidence>
<keyword evidence="3 16" id="KW-1048">Host nucleus</keyword>
<dbReference type="InterPro" id="IPR038575">
    <property type="entry name" value="E6_sf"/>
</dbReference>
<evidence type="ECO:0000256" key="2">
    <source>
        <dbReference type="ARBA" id="ARBA00022518"/>
    </source>
</evidence>
<evidence type="ECO:0000256" key="11">
    <source>
        <dbReference type="ARBA" id="ARBA00023159"/>
    </source>
</evidence>
<keyword evidence="10 16" id="KW-0238">DNA-binding</keyword>
<keyword evidence="12 16" id="KW-0804">Transcription</keyword>
<dbReference type="Pfam" id="PF00518">
    <property type="entry name" value="E6"/>
    <property type="match status" value="1"/>
</dbReference>
<evidence type="ECO:0000313" key="18">
    <source>
        <dbReference type="EMBL" id="ATQ38462.1"/>
    </source>
</evidence>
<comment type="function">
    <text evidence="16">Plays a major role in the induction and maintenance of cellular transformation. E6 associates with host UBE3A/E6-AP ubiquitin-protein ligase and modulates its activity. Protects host keratinocytes from apoptosis by mediating the degradation of host BAK1. May also inhibit host immune response.</text>
</comment>
<dbReference type="GO" id="GO:0006355">
    <property type="term" value="P:regulation of DNA-templated transcription"/>
    <property type="evidence" value="ECO:0007669"/>
    <property type="project" value="UniProtKB-UniRule"/>
</dbReference>
<dbReference type="GO" id="GO:0003677">
    <property type="term" value="F:DNA binding"/>
    <property type="evidence" value="ECO:0007669"/>
    <property type="project" value="UniProtKB-UniRule"/>
</dbReference>
<keyword evidence="6 16" id="KW-0479">Metal-binding</keyword>
<dbReference type="GO" id="GO:0039502">
    <property type="term" value="P:symbiont-mediated suppression of host type I interferon-mediated signaling pathway"/>
    <property type="evidence" value="ECO:0007669"/>
    <property type="project" value="UniProtKB-UniRule"/>
</dbReference>
<evidence type="ECO:0000256" key="1">
    <source>
        <dbReference type="ARBA" id="ARBA00006346"/>
    </source>
</evidence>
<gene>
    <name evidence="16 18" type="primary">E6</name>
</gene>
<evidence type="ECO:0000256" key="16">
    <source>
        <dbReference type="HAMAP-Rule" id="MF_04006"/>
    </source>
</evidence>
<evidence type="ECO:0000256" key="14">
    <source>
        <dbReference type="ARBA" id="ARBA00023280"/>
    </source>
</evidence>
<dbReference type="InterPro" id="IPR001334">
    <property type="entry name" value="E6"/>
</dbReference>
<comment type="subunit">
    <text evidence="16">Forms homodimers. Interacts with ubiquitin-protein ligase UBE3A/E6-AP; this interaction stimulates UBE3A ubiquitin activity. Interacts with host BAK1.</text>
</comment>
<name>A0A2D2ALX1_9PAPI</name>
<evidence type="ECO:0000256" key="13">
    <source>
        <dbReference type="ARBA" id="ARBA00023200"/>
    </source>
</evidence>
<keyword evidence="4 16" id="KW-0945">Host-virus interaction</keyword>
<organism evidence="18">
    <name type="scientific">Gammapapillomavirus 19</name>
    <dbReference type="NCBI Taxonomy" id="1513264"/>
    <lineage>
        <taxon>Viruses</taxon>
        <taxon>Monodnaviria</taxon>
        <taxon>Shotokuvirae</taxon>
        <taxon>Cossaviricota</taxon>
        <taxon>Papovaviricetes</taxon>
        <taxon>Zurhausenvirales</taxon>
        <taxon>Papillomaviridae</taxon>
        <taxon>Firstpapillomavirinae</taxon>
        <taxon>Gammapapillomavirus</taxon>
    </lineage>
</organism>
<dbReference type="GO" id="GO:0052170">
    <property type="term" value="P:symbiont-mediated suppression of host innate immune response"/>
    <property type="evidence" value="ECO:0007669"/>
    <property type="project" value="UniProtKB-KW"/>
</dbReference>
<keyword evidence="11 16" id="KW-0010">Activator</keyword>
<evidence type="ECO:0000256" key="9">
    <source>
        <dbReference type="ARBA" id="ARBA00023015"/>
    </source>
</evidence>
<dbReference type="GO" id="GO:0039648">
    <property type="term" value="P:symbiont-mediated perturbation of host ubiquitin-like protein modification"/>
    <property type="evidence" value="ECO:0007669"/>
    <property type="project" value="UniProtKB-UniRule"/>
</dbReference>
<dbReference type="HAMAP" id="MF_04006">
    <property type="entry name" value="HPV_E6"/>
    <property type="match status" value="1"/>
</dbReference>
<reference evidence="18" key="1">
    <citation type="journal article" date="2018" name="MSphere">
        <title>Metagenomic Discovery of 83 New Human Papillomavirus Types in Patients with Immunodeficiency.</title>
        <authorList>
            <person name="Pastrana D.V."/>
            <person name="Peretti A."/>
            <person name="Welch N.L."/>
            <person name="Borgogna C."/>
            <person name="Olivero C."/>
            <person name="Badolato R."/>
            <person name="Notarangelo L.D."/>
            <person name="Gariglio M."/>
            <person name="FitzGerald P.C."/>
            <person name="McIntosh C.E."/>
            <person name="Reeves J."/>
            <person name="Starrett G.J."/>
            <person name="Bliskovsky V."/>
            <person name="Velez D."/>
            <person name="Brownell I."/>
            <person name="Yarchoan R."/>
            <person name="Wyvill K.M."/>
            <person name="Uldrick T.S."/>
            <person name="Maldarelli F."/>
            <person name="Lisco A."/>
            <person name="Sereti I."/>
            <person name="Gonzalez C.M."/>
            <person name="Androphy E.J."/>
            <person name="McBride A.A."/>
            <person name="Van Doorslaer K."/>
            <person name="Garcia F."/>
            <person name="Dvoretzky I."/>
            <person name="Liu J.S."/>
            <person name="Han J."/>
            <person name="Murphy P.M."/>
            <person name="McDermott D.H."/>
            <person name="Buck C.B."/>
        </authorList>
    </citation>
    <scope>NUCLEOTIDE SEQUENCE</scope>
    <source>
        <strain evidence="18">Gamma19_TVMBSGc2450</strain>
    </source>
</reference>
<proteinExistence type="inferred from homology"/>
<evidence type="ECO:0000256" key="3">
    <source>
        <dbReference type="ARBA" id="ARBA00022562"/>
    </source>
</evidence>
<dbReference type="GO" id="GO:0008270">
    <property type="term" value="F:zinc ion binding"/>
    <property type="evidence" value="ECO:0007669"/>
    <property type="project" value="UniProtKB-KW"/>
</dbReference>
<evidence type="ECO:0000256" key="5">
    <source>
        <dbReference type="ARBA" id="ARBA00022632"/>
    </source>
</evidence>
<keyword evidence="14 16" id="KW-0899">Viral immunoevasion</keyword>
<evidence type="ECO:0000256" key="6">
    <source>
        <dbReference type="ARBA" id="ARBA00022723"/>
    </source>
</evidence>
<sequence>MIVGNYHYFSCKYMTGRGTYKSSTVFRDFSTFLMAETFPVKLDDFCSVFNISVFDLHLPCIFCGFATDLQDVAAFHLRRLCIIWRKKIPYICCRKCTTASAKYEYDHYCLCAVDAVNLEGLLQKPLKEIAIRCIKCYKLCDLAEKFDCIVRQAKFHLVRGSWRATCRDCVGTE</sequence>
<evidence type="ECO:0000256" key="4">
    <source>
        <dbReference type="ARBA" id="ARBA00022581"/>
    </source>
</evidence>
<dbReference type="EMBL" id="MF588732">
    <property type="protein sequence ID" value="ATQ38462.1"/>
    <property type="molecule type" value="Genomic_DNA"/>
</dbReference>
<comment type="caution">
    <text evidence="16">Lacks conserved residue(s) required for the propagation of feature annotation.</text>
</comment>
<feature type="zinc finger region" evidence="16">
    <location>
        <begin position="133"/>
        <end position="169"/>
    </location>
</feature>
<evidence type="ECO:0000256" key="17">
    <source>
        <dbReference type="RuleBase" id="RU363123"/>
    </source>
</evidence>